<reference evidence="1 2" key="1">
    <citation type="journal article" date="2010" name="Stand. Genomic Sci.">
        <title>Complete genome sequence of Thermosphaera aggregans type strain (M11TL).</title>
        <authorList>
            <person name="Spring S."/>
            <person name="Rachel R."/>
            <person name="Lapidus A."/>
            <person name="Davenport K."/>
            <person name="Tice H."/>
            <person name="Copeland A."/>
            <person name="Cheng J.F."/>
            <person name="Lucas S."/>
            <person name="Chen F."/>
            <person name="Nolan M."/>
            <person name="Bruce D."/>
            <person name="Goodwin L."/>
            <person name="Pitluck S."/>
            <person name="Ivanova N."/>
            <person name="Mavromatis K."/>
            <person name="Ovchinnikova G."/>
            <person name="Pati A."/>
            <person name="Chen A."/>
            <person name="Palaniappan K."/>
            <person name="Land M."/>
            <person name="Hauser L."/>
            <person name="Chang Y.J."/>
            <person name="Jeffries C.C."/>
            <person name="Brettin T."/>
            <person name="Detter J.C."/>
            <person name="Tapia R."/>
            <person name="Han C."/>
            <person name="Heimerl T."/>
            <person name="Weikl F."/>
            <person name="Brambilla E."/>
            <person name="Goker M."/>
            <person name="Bristow J."/>
            <person name="Eisen J.A."/>
            <person name="Markowitz V."/>
            <person name="Hugenholtz P."/>
            <person name="Kyrpides N.C."/>
            <person name="Klenk H.P."/>
        </authorList>
    </citation>
    <scope>NUCLEOTIDE SEQUENCE [LARGE SCALE GENOMIC DNA]</scope>
    <source>
        <strain evidence="2">DSM 11486 / M11TL</strain>
    </source>
</reference>
<dbReference type="EMBL" id="CP001939">
    <property type="protein sequence ID" value="ADG91105.1"/>
    <property type="molecule type" value="Genomic_DNA"/>
</dbReference>
<dbReference type="KEGG" id="tag:Tagg_0832"/>
<evidence type="ECO:0000313" key="1">
    <source>
        <dbReference type="EMBL" id="ADG91105.1"/>
    </source>
</evidence>
<reference key="3">
    <citation type="submission" date="2010-02" db="EMBL/GenBank/DDBJ databases">
        <title>Complete genome sequence of Thermosphaera aggregans type strain (M11TL).</title>
        <authorList>
            <consortium name="US DOE Joint Genome Institute (JGI-PGF)"/>
            <person name="Spring S."/>
            <person name="Lapidus A."/>
            <person name="Munk C."/>
            <person name="Schroeder M."/>
            <person name="Glavina Del Rio T."/>
            <person name="Tice H."/>
            <person name="Copeland A."/>
            <person name="Cheng J.-F."/>
            <person name="Lucas S."/>
            <person name="Chen F."/>
            <person name="Nolan M."/>
            <person name="Bruce D."/>
            <person name="Goodwin L."/>
            <person name="Pitluck S."/>
            <person name="Ivanova N."/>
            <person name="Mavromatis K."/>
            <person name="Ovchinnikova G."/>
            <person name="Pati A."/>
            <person name="Chen A."/>
            <person name="Palaniappan K."/>
            <person name="Land M."/>
            <person name="Hauser L."/>
            <person name="Chang Y.-J."/>
            <person name="Jeffries C.C."/>
            <person name="Brettin T."/>
            <person name="Detter J.C."/>
            <person name="Tapia R."/>
            <person name="Han C."/>
            <person name="Chain P."/>
            <person name="Heimerl T."/>
            <person name="Weik F."/>
            <person name="Goker M."/>
            <person name="Rachel R."/>
            <person name="Bristow J."/>
            <person name="Eisen J.A."/>
            <person name="Markowitz V."/>
            <person name="Hugenholtz P."/>
            <person name="Kyrpides N.C."/>
            <person name="Klenk H.-P."/>
        </authorList>
    </citation>
    <scope>NUCLEOTIDE SEQUENCE</scope>
    <source>
        <strain>DSM 11486</strain>
    </source>
</reference>
<gene>
    <name evidence="1" type="ordered locus">Tagg_0832</name>
</gene>
<proteinExistence type="predicted"/>
<keyword evidence="2" id="KW-1185">Reference proteome</keyword>
<accession>D5U1V5</accession>
<evidence type="ECO:0000313" key="2">
    <source>
        <dbReference type="Proteomes" id="UP000002376"/>
    </source>
</evidence>
<dbReference type="HOGENOM" id="CLU_3379995_0_0_2"/>
<name>D5U1V5_THEAM</name>
<dbReference type="Proteomes" id="UP000002376">
    <property type="component" value="Chromosome"/>
</dbReference>
<protein>
    <submittedName>
        <fullName evidence="1">Uncharacterized protein</fullName>
    </submittedName>
</protein>
<dbReference type="AlphaFoldDB" id="D5U1V5"/>
<reference evidence="2" key="2">
    <citation type="journal article" date="2010" name="Stand. Genomic Sci.">
        <title>Complete genome sequence of Thermosphaera aggregans type strain (M11TLT).</title>
        <authorList>
            <person name="Spring S."/>
            <person name="Rachel R."/>
            <person name="Lapidus A."/>
            <person name="Davenport K."/>
            <person name="Tice H."/>
            <person name="Copeland A."/>
            <person name="Cheng J.-F."/>
            <person name="Lucas S."/>
            <person name="Chen F."/>
            <person name="Nolan M."/>
            <person name="Bruce D."/>
            <person name="Goodwin L."/>
            <person name="Pitluck S."/>
            <person name="Ivanova N."/>
            <person name="Mavromatis K."/>
            <person name="Ovchinnikova G."/>
            <person name="Pati A."/>
            <person name="Chen A."/>
            <person name="Palaniappan K."/>
            <person name="Land M."/>
            <person name="Hauser L."/>
            <person name="Chang Y.-J."/>
            <person name="Jeffries C.C."/>
            <person name="Brettin T."/>
            <person name="Detter J.C."/>
            <person name="Tapia R."/>
            <person name="Han C."/>
            <person name="Heimerl T."/>
            <person name="Weikl F."/>
            <person name="Brambilla E."/>
            <person name="Goker M."/>
            <person name="Bristow J."/>
            <person name="Eisen J.A."/>
            <person name="Markowitz V."/>
            <person name="Hugenholtz P."/>
            <person name="Kyrpides N.C."/>
            <person name="Klenk H.-P."/>
        </authorList>
    </citation>
    <scope>NUCLEOTIDE SEQUENCE [LARGE SCALE GENOMIC DNA]</scope>
    <source>
        <strain evidence="2">DSM 11486 / M11TL</strain>
    </source>
</reference>
<sequence>MQWLGRHWRNAARGVEAGITPLDGGNVSILILA</sequence>
<organism evidence="1 2">
    <name type="scientific">Thermosphaera aggregans (strain DSM 11486 / M11TL)</name>
    <dbReference type="NCBI Taxonomy" id="633148"/>
    <lineage>
        <taxon>Archaea</taxon>
        <taxon>Thermoproteota</taxon>
        <taxon>Thermoprotei</taxon>
        <taxon>Desulfurococcales</taxon>
        <taxon>Desulfurococcaceae</taxon>
        <taxon>Thermosphaera</taxon>
    </lineage>
</organism>